<accession>A0ABU1ZZV5</accession>
<keyword evidence="4" id="KW-0328">Glycosyltransferase</keyword>
<evidence type="ECO:0000313" key="4">
    <source>
        <dbReference type="EMBL" id="MDR7330431.1"/>
    </source>
</evidence>
<sequence>MRARLTHTAAWLLIALLMVAQEPGRTAADTKLDLLVDPAGFLAGATHAWTDTFTLGQLQNQAYGYLFPQGPFFLATDFLPDWVAQRAWWTVVVGVGFSGMLVLLERLRVGTPAFRILAAGLFAFSPRSLTTLTAISSETWPVMLAPWVLAALLDERLTWRSAARAVVPVALMGAVNATATLAACLPAGVLLLWRVSHDRRALGPALAWLAGCALVSAWWIGPLLVLGAYAPPFTDFIESAYVTTRWLNLAEILRGTTSWAPFVDAERRAGWLLVAEPALVLATMAVAALGLAGLARRERVALHGLWVSMLFLGVAILGAAHGPLGEQWLAFLDGPGAAFRNLHKFDPLVRIPLLVGFAHLGGIAARRFWGAALVALVALAAVSPAWSGRLTPRGTWEEIPDYWVAATDYLNEHAAGTRTLIVPEASFARQDWGWTRDEPAQPLLDVPWAVRDAIPLVPPEAIRGLDGVMTMLDHDPENATQALRRLGIGALLVRGDLDEDAGVTSGRDVRGLEGESFGPLEVVLLDPGADMMITDQAPVTVAGGGEVLALLDTLHGPGPRELVDAGGQIVTDTPMAVARNYGTLRGPVSGPLLDAADAPDVRNREIDYPSVGERTRVVERGGRVRASTSAADATSFGGADPAKSVTAAVDGRGDTAWWPTPGPAEGQWLELAGEIAAQARLSITPTRDTTVLVSNGQAHTEVELRRGRATEVVVPGPATGAVRITLLDPLPVGLAEVSLSSTPIERVVTVPPASAETRMIVLQRLMVDTGVLLREFTTARDMRLEVAADAGVRIDGEPAAGIIDLPAGVHRLESDAHWVTLTEPGFDPSPVVEPTGRVIEASDGERLLMTGRAANAGLRAQVAGVGLTPRVVDAATQAFVVPAGLAGEVEFSFAAERAYRAFLLVGGAVGLLALLAAVVVGRGGRPLRDTDTDPGSGSDPGSGVILPALALTLAAGWVGLAALGAVWAARRVTVFPPALLAGTLTGIAGAWLARAPWTAAGYAGDEIALTAVCAGALACLMPRIRRRAGSSTNS</sequence>
<comment type="caution">
    <text evidence="4">The sequence shown here is derived from an EMBL/GenBank/DDBJ whole genome shotgun (WGS) entry which is preliminary data.</text>
</comment>
<dbReference type="EMBL" id="JAVDXZ010000001">
    <property type="protein sequence ID" value="MDR7330431.1"/>
    <property type="molecule type" value="Genomic_DNA"/>
</dbReference>
<feature type="chain" id="PRO_5047100798" evidence="2">
    <location>
        <begin position="21"/>
        <end position="1034"/>
    </location>
</feature>
<dbReference type="EC" id="2.4.2.-" evidence="4"/>
<evidence type="ECO:0000256" key="2">
    <source>
        <dbReference type="SAM" id="SignalP"/>
    </source>
</evidence>
<evidence type="ECO:0000259" key="3">
    <source>
        <dbReference type="Pfam" id="PF11847"/>
    </source>
</evidence>
<keyword evidence="1" id="KW-1133">Transmembrane helix</keyword>
<feature type="transmembrane region" description="Helical" evidence="1">
    <location>
        <begin position="116"/>
        <end position="135"/>
    </location>
</feature>
<evidence type="ECO:0000313" key="5">
    <source>
        <dbReference type="Proteomes" id="UP001180840"/>
    </source>
</evidence>
<feature type="transmembrane region" description="Helical" evidence="1">
    <location>
        <begin position="974"/>
        <end position="993"/>
    </location>
</feature>
<feature type="transmembrane region" description="Helical" evidence="1">
    <location>
        <begin position="901"/>
        <end position="924"/>
    </location>
</feature>
<keyword evidence="2" id="KW-0732">Signal</keyword>
<feature type="transmembrane region" description="Helical" evidence="1">
    <location>
        <begin position="87"/>
        <end position="104"/>
    </location>
</feature>
<dbReference type="GO" id="GO:0016757">
    <property type="term" value="F:glycosyltransferase activity"/>
    <property type="evidence" value="ECO:0007669"/>
    <property type="project" value="UniProtKB-KW"/>
</dbReference>
<feature type="transmembrane region" description="Helical" evidence="1">
    <location>
        <begin position="368"/>
        <end position="386"/>
    </location>
</feature>
<keyword evidence="1" id="KW-0472">Membrane</keyword>
<feature type="transmembrane region" description="Helical" evidence="1">
    <location>
        <begin position="944"/>
        <end position="967"/>
    </location>
</feature>
<feature type="signal peptide" evidence="2">
    <location>
        <begin position="1"/>
        <end position="20"/>
    </location>
</feature>
<dbReference type="Proteomes" id="UP001180840">
    <property type="component" value="Unassembled WGS sequence"/>
</dbReference>
<organism evidence="4 5">
    <name type="scientific">Corynebacterium guangdongense</name>
    <dbReference type="NCBI Taxonomy" id="1783348"/>
    <lineage>
        <taxon>Bacteria</taxon>
        <taxon>Bacillati</taxon>
        <taxon>Actinomycetota</taxon>
        <taxon>Actinomycetes</taxon>
        <taxon>Mycobacteriales</taxon>
        <taxon>Corynebacteriaceae</taxon>
        <taxon>Corynebacterium</taxon>
    </lineage>
</organism>
<feature type="transmembrane region" description="Helical" evidence="1">
    <location>
        <begin position="165"/>
        <end position="193"/>
    </location>
</feature>
<name>A0ABU1ZZV5_9CORY</name>
<keyword evidence="1" id="KW-0812">Transmembrane</keyword>
<protein>
    <submittedName>
        <fullName evidence="4">Arabinofuranan 3-O-arabinosyltransferase</fullName>
        <ecNumber evidence="4">2.4.2.-</ecNumber>
    </submittedName>
</protein>
<evidence type="ECO:0000256" key="1">
    <source>
        <dbReference type="SAM" id="Phobius"/>
    </source>
</evidence>
<dbReference type="Pfam" id="PF11847">
    <property type="entry name" value="GT-C_AftD"/>
    <property type="match status" value="1"/>
</dbReference>
<keyword evidence="4" id="KW-0808">Transferase</keyword>
<gene>
    <name evidence="4" type="ORF">J2S39_002107</name>
</gene>
<reference evidence="4" key="1">
    <citation type="submission" date="2023-07" db="EMBL/GenBank/DDBJ databases">
        <title>Sequencing the genomes of 1000 actinobacteria strains.</title>
        <authorList>
            <person name="Klenk H.-P."/>
        </authorList>
    </citation>
    <scope>NUCLEOTIDE SEQUENCE</scope>
    <source>
        <strain evidence="4">DSM 107476</strain>
    </source>
</reference>
<keyword evidence="5" id="KW-1185">Reference proteome</keyword>
<feature type="transmembrane region" description="Helical" evidence="1">
    <location>
        <begin position="999"/>
        <end position="1020"/>
    </location>
</feature>
<dbReference type="InterPro" id="IPR021798">
    <property type="entry name" value="AftD_N"/>
</dbReference>
<feature type="transmembrane region" description="Helical" evidence="1">
    <location>
        <begin position="205"/>
        <end position="230"/>
    </location>
</feature>
<dbReference type="RefSeq" id="WP_290196123.1">
    <property type="nucleotide sequence ID" value="NZ_CP047654.1"/>
</dbReference>
<proteinExistence type="predicted"/>
<feature type="transmembrane region" description="Helical" evidence="1">
    <location>
        <begin position="269"/>
        <end position="292"/>
    </location>
</feature>
<feature type="domain" description="Alpha-(1-&gt;3)-arabinofuranosyltransferase N-terminal GT-C" evidence="3">
    <location>
        <begin position="14"/>
        <end position="502"/>
    </location>
</feature>
<feature type="transmembrane region" description="Helical" evidence="1">
    <location>
        <begin position="304"/>
        <end position="324"/>
    </location>
</feature>